<dbReference type="EMBL" id="ABXB03000002">
    <property type="protein sequence ID" value="EFA23111.1"/>
    <property type="molecule type" value="Genomic_DNA"/>
</dbReference>
<organism evidence="1 2">
    <name type="scientific">Bifidobacterium gallicum DSM 20093 = LMG 11596</name>
    <dbReference type="NCBI Taxonomy" id="561180"/>
    <lineage>
        <taxon>Bacteria</taxon>
        <taxon>Bacillati</taxon>
        <taxon>Actinomycetota</taxon>
        <taxon>Actinomycetes</taxon>
        <taxon>Bifidobacteriales</taxon>
        <taxon>Bifidobacteriaceae</taxon>
        <taxon>Bifidobacterium</taxon>
    </lineage>
</organism>
<proteinExistence type="predicted"/>
<comment type="caution">
    <text evidence="1">The sequence shown here is derived from an EMBL/GenBank/DDBJ whole genome shotgun (WGS) entry which is preliminary data.</text>
</comment>
<accession>D1NTQ7</accession>
<protein>
    <submittedName>
        <fullName evidence="1">Uncharacterized protein</fullName>
    </submittedName>
</protein>
<evidence type="ECO:0000313" key="2">
    <source>
        <dbReference type="Proteomes" id="UP000003656"/>
    </source>
</evidence>
<sequence>MLLRWITIGTIVTMGVGRREIRNACCRMNRQELTSSCAMWKSTRIS</sequence>
<name>D1NTQ7_9BIFI</name>
<gene>
    <name evidence="1" type="ORF">BIFGAL_03223</name>
</gene>
<evidence type="ECO:0000313" key="1">
    <source>
        <dbReference type="EMBL" id="EFA23111.1"/>
    </source>
</evidence>
<dbReference type="Proteomes" id="UP000003656">
    <property type="component" value="Unassembled WGS sequence"/>
</dbReference>
<reference evidence="1 2" key="1">
    <citation type="submission" date="2009-11" db="EMBL/GenBank/DDBJ databases">
        <authorList>
            <person name="Weinstock G."/>
            <person name="Sodergren E."/>
            <person name="Clifton S."/>
            <person name="Fulton L."/>
            <person name="Fulton B."/>
            <person name="Courtney L."/>
            <person name="Fronick C."/>
            <person name="Harrison M."/>
            <person name="Strong C."/>
            <person name="Farmer C."/>
            <person name="Delahaunty K."/>
            <person name="Markovic C."/>
            <person name="Hall O."/>
            <person name="Minx P."/>
            <person name="Tomlinson C."/>
            <person name="Mitreva M."/>
            <person name="Nelson J."/>
            <person name="Hou S."/>
            <person name="Wollam A."/>
            <person name="Pepin K.H."/>
            <person name="Johnson M."/>
            <person name="Bhonagiri V."/>
            <person name="Nash W.E."/>
            <person name="Warren W."/>
            <person name="Chinwalla A."/>
            <person name="Mardis E.R."/>
            <person name="Wilson R.K."/>
        </authorList>
    </citation>
    <scope>NUCLEOTIDE SEQUENCE [LARGE SCALE GENOMIC DNA]</scope>
    <source>
        <strain evidence="1 2">DSM 20093</strain>
    </source>
</reference>
<dbReference type="AlphaFoldDB" id="D1NTQ7"/>